<dbReference type="InterPro" id="IPR027417">
    <property type="entry name" value="P-loop_NTPase"/>
</dbReference>
<dbReference type="Pfam" id="PF00005">
    <property type="entry name" value="ABC_tran"/>
    <property type="match status" value="1"/>
</dbReference>
<dbReference type="CDD" id="cd03225">
    <property type="entry name" value="ABC_cobalt_CbiO_domain1"/>
    <property type="match status" value="1"/>
</dbReference>
<protein>
    <submittedName>
        <fullName evidence="7">ATP-binding cassette domain-containing protein</fullName>
    </submittedName>
</protein>
<dbReference type="InterPro" id="IPR003593">
    <property type="entry name" value="AAA+_ATPase"/>
</dbReference>
<dbReference type="InterPro" id="IPR015856">
    <property type="entry name" value="ABC_transpr_CbiO/EcfA_su"/>
</dbReference>
<name>A0A4R9LSG1_9LEPT</name>
<dbReference type="PROSITE" id="PS50893">
    <property type="entry name" value="ABC_TRANSPORTER_2"/>
    <property type="match status" value="1"/>
</dbReference>
<dbReference type="InterPro" id="IPR017871">
    <property type="entry name" value="ABC_transporter-like_CS"/>
</dbReference>
<evidence type="ECO:0000313" key="7">
    <source>
        <dbReference type="EMBL" id="TGN14334.1"/>
    </source>
</evidence>
<evidence type="ECO:0000256" key="4">
    <source>
        <dbReference type="ARBA" id="ARBA00022741"/>
    </source>
</evidence>
<comment type="caution">
    <text evidence="7">The sequence shown here is derived from an EMBL/GenBank/DDBJ whole genome shotgun (WGS) entry which is preliminary data.</text>
</comment>
<dbReference type="Gene3D" id="3.40.50.300">
    <property type="entry name" value="P-loop containing nucleotide triphosphate hydrolases"/>
    <property type="match status" value="1"/>
</dbReference>
<dbReference type="GO" id="GO:0016887">
    <property type="term" value="F:ATP hydrolysis activity"/>
    <property type="evidence" value="ECO:0007669"/>
    <property type="project" value="InterPro"/>
</dbReference>
<reference evidence="7" key="1">
    <citation type="journal article" date="2019" name="PLoS Negl. Trop. Dis.">
        <title>Revisiting the worldwide diversity of Leptospira species in the environment.</title>
        <authorList>
            <person name="Vincent A.T."/>
            <person name="Schiettekatte O."/>
            <person name="Bourhy P."/>
            <person name="Veyrier F.J."/>
            <person name="Picardeau M."/>
        </authorList>
    </citation>
    <scope>NUCLEOTIDE SEQUENCE [LARGE SCALE GENOMIC DNA]</scope>
    <source>
        <strain evidence="7">201400974</strain>
    </source>
</reference>
<dbReference type="OrthoDB" id="9789994at2"/>
<dbReference type="PROSITE" id="PS00211">
    <property type="entry name" value="ABC_TRANSPORTER_1"/>
    <property type="match status" value="1"/>
</dbReference>
<evidence type="ECO:0000256" key="1">
    <source>
        <dbReference type="ARBA" id="ARBA00005417"/>
    </source>
</evidence>
<keyword evidence="2" id="KW-0813">Transport</keyword>
<feature type="domain" description="ABC transporter" evidence="6">
    <location>
        <begin position="5"/>
        <end position="245"/>
    </location>
</feature>
<dbReference type="GO" id="GO:0016020">
    <property type="term" value="C:membrane"/>
    <property type="evidence" value="ECO:0007669"/>
    <property type="project" value="InterPro"/>
</dbReference>
<evidence type="ECO:0000256" key="3">
    <source>
        <dbReference type="ARBA" id="ARBA00022458"/>
    </source>
</evidence>
<sequence>MDNFLRFSHVSFFRNGNCILDDISFSVPKAESLVILGRNGAGKTTLINLLFGYLWPTTGSVFVLNEEYGTTALKPIQTKIGIVQPSHQEQLLQKSLTVEEMILTGFYSTLGLYNDPTDEEKAKTTERLSLLNLTHKAKQTYSTLSSGEKSKVLLLRALGKGKEILILDEPAAALDVTARFELNGSISKIKKENPGLTRILITHRLEEIPKDFSSVLLLKEGKILNYGKKEDVLTAKHLSELYDLNLDVAVNNGQYSTSFK</sequence>
<dbReference type="EMBL" id="RQHV01000007">
    <property type="protein sequence ID" value="TGN14334.1"/>
    <property type="molecule type" value="Genomic_DNA"/>
</dbReference>
<keyword evidence="5 7" id="KW-0067">ATP-binding</keyword>
<gene>
    <name evidence="7" type="ORF">EHS11_02350</name>
</gene>
<keyword evidence="4" id="KW-0547">Nucleotide-binding</keyword>
<proteinExistence type="inferred from homology"/>
<organism evidence="7 8">
    <name type="scientific">Leptospira ilyithenensis</name>
    <dbReference type="NCBI Taxonomy" id="2484901"/>
    <lineage>
        <taxon>Bacteria</taxon>
        <taxon>Pseudomonadati</taxon>
        <taxon>Spirochaetota</taxon>
        <taxon>Spirochaetia</taxon>
        <taxon>Leptospirales</taxon>
        <taxon>Leptospiraceae</taxon>
        <taxon>Leptospira</taxon>
    </lineage>
</organism>
<dbReference type="GO" id="GO:0055085">
    <property type="term" value="P:transmembrane transport"/>
    <property type="evidence" value="ECO:0007669"/>
    <property type="project" value="InterPro"/>
</dbReference>
<evidence type="ECO:0000259" key="6">
    <source>
        <dbReference type="PROSITE" id="PS50893"/>
    </source>
</evidence>
<dbReference type="InterPro" id="IPR050763">
    <property type="entry name" value="ABC_transporter_ATP-binding"/>
</dbReference>
<keyword evidence="3" id="KW-0536">Nodulation</keyword>
<accession>A0A4R9LSG1</accession>
<keyword evidence="8" id="KW-1185">Reference proteome</keyword>
<dbReference type="InterPro" id="IPR003439">
    <property type="entry name" value="ABC_transporter-like_ATP-bd"/>
</dbReference>
<dbReference type="GO" id="GO:0005524">
    <property type="term" value="F:ATP binding"/>
    <property type="evidence" value="ECO:0007669"/>
    <property type="project" value="UniProtKB-KW"/>
</dbReference>
<dbReference type="PANTHER" id="PTHR42711:SF5">
    <property type="entry name" value="ABC TRANSPORTER ATP-BINDING PROTEIN NATA"/>
    <property type="match status" value="1"/>
</dbReference>
<dbReference type="PANTHER" id="PTHR42711">
    <property type="entry name" value="ABC TRANSPORTER ATP-BINDING PROTEIN"/>
    <property type="match status" value="1"/>
</dbReference>
<dbReference type="SUPFAM" id="SSF52540">
    <property type="entry name" value="P-loop containing nucleoside triphosphate hydrolases"/>
    <property type="match status" value="1"/>
</dbReference>
<evidence type="ECO:0000256" key="5">
    <source>
        <dbReference type="ARBA" id="ARBA00022840"/>
    </source>
</evidence>
<evidence type="ECO:0000313" key="8">
    <source>
        <dbReference type="Proteomes" id="UP000298264"/>
    </source>
</evidence>
<evidence type="ECO:0000256" key="2">
    <source>
        <dbReference type="ARBA" id="ARBA00022448"/>
    </source>
</evidence>
<comment type="similarity">
    <text evidence="1">Belongs to the ABC transporter superfamily.</text>
</comment>
<dbReference type="Proteomes" id="UP000298264">
    <property type="component" value="Unassembled WGS sequence"/>
</dbReference>
<dbReference type="SMART" id="SM00382">
    <property type="entry name" value="AAA"/>
    <property type="match status" value="1"/>
</dbReference>
<dbReference type="AlphaFoldDB" id="A0A4R9LSG1"/>